<dbReference type="EMBL" id="JAQOWY010000205">
    <property type="protein sequence ID" value="KAK1847350.1"/>
    <property type="molecule type" value="Genomic_DNA"/>
</dbReference>
<dbReference type="Proteomes" id="UP001243330">
    <property type="component" value="Unassembled WGS sequence"/>
</dbReference>
<organism evidence="2 3">
    <name type="scientific">Colletotrichum chrysophilum</name>
    <dbReference type="NCBI Taxonomy" id="1836956"/>
    <lineage>
        <taxon>Eukaryota</taxon>
        <taxon>Fungi</taxon>
        <taxon>Dikarya</taxon>
        <taxon>Ascomycota</taxon>
        <taxon>Pezizomycotina</taxon>
        <taxon>Sordariomycetes</taxon>
        <taxon>Hypocreomycetidae</taxon>
        <taxon>Glomerellales</taxon>
        <taxon>Glomerellaceae</taxon>
        <taxon>Colletotrichum</taxon>
        <taxon>Colletotrichum gloeosporioides species complex</taxon>
    </lineage>
</organism>
<keyword evidence="3" id="KW-1185">Reference proteome</keyword>
<comment type="caution">
    <text evidence="2">The sequence shown here is derived from an EMBL/GenBank/DDBJ whole genome shotgun (WGS) entry which is preliminary data.</text>
</comment>
<sequence length="82" mass="8302">MHIASAASVLSAHTQTRPSPLLLGVPGALLTAARREHGTGRSRNGAKAGALGLASGLVGSQDGDAWEILAEDEDGTQDDDLV</sequence>
<evidence type="ECO:0000313" key="2">
    <source>
        <dbReference type="EMBL" id="KAK1847350.1"/>
    </source>
</evidence>
<name>A0AAD9EG67_9PEZI</name>
<protein>
    <submittedName>
        <fullName evidence="2">Uncharacterized protein</fullName>
    </submittedName>
</protein>
<feature type="region of interest" description="Disordered" evidence="1">
    <location>
        <begin position="1"/>
        <end position="23"/>
    </location>
</feature>
<dbReference type="AlphaFoldDB" id="A0AAD9EG67"/>
<gene>
    <name evidence="2" type="ORF">CCHR01_10019</name>
</gene>
<reference evidence="2" key="1">
    <citation type="submission" date="2023-01" db="EMBL/GenBank/DDBJ databases">
        <title>Colletotrichum chrysophilum M932 genome sequence.</title>
        <authorList>
            <person name="Baroncelli R."/>
        </authorList>
    </citation>
    <scope>NUCLEOTIDE SEQUENCE</scope>
    <source>
        <strain evidence="2">M932</strain>
    </source>
</reference>
<evidence type="ECO:0000256" key="1">
    <source>
        <dbReference type="SAM" id="MobiDB-lite"/>
    </source>
</evidence>
<accession>A0AAD9EG67</accession>
<proteinExistence type="predicted"/>
<evidence type="ECO:0000313" key="3">
    <source>
        <dbReference type="Proteomes" id="UP001243330"/>
    </source>
</evidence>